<dbReference type="InterPro" id="IPR017896">
    <property type="entry name" value="4Fe4S_Fe-S-bd"/>
</dbReference>
<organism evidence="19">
    <name type="scientific">hydrothermal vent metagenome</name>
    <dbReference type="NCBI Taxonomy" id="652676"/>
    <lineage>
        <taxon>unclassified sequences</taxon>
        <taxon>metagenomes</taxon>
        <taxon>ecological metagenomes</taxon>
    </lineage>
</organism>
<dbReference type="InterPro" id="IPR001041">
    <property type="entry name" value="2Fe-2S_ferredoxin-type"/>
</dbReference>
<evidence type="ECO:0000256" key="6">
    <source>
        <dbReference type="ARBA" id="ARBA00022719"/>
    </source>
</evidence>
<evidence type="ECO:0000259" key="18">
    <source>
        <dbReference type="PROSITE" id="PS51839"/>
    </source>
</evidence>
<feature type="non-terminal residue" evidence="19">
    <location>
        <position position="626"/>
    </location>
</feature>
<feature type="domain" description="4Fe-4S ferredoxin-type" evidence="16">
    <location>
        <begin position="147"/>
        <end position="178"/>
    </location>
</feature>
<evidence type="ECO:0000256" key="5">
    <source>
        <dbReference type="ARBA" id="ARBA00022714"/>
    </source>
</evidence>
<dbReference type="PROSITE" id="PS00198">
    <property type="entry name" value="4FE4S_FER_1"/>
    <property type="match status" value="1"/>
</dbReference>
<evidence type="ECO:0000256" key="11">
    <source>
        <dbReference type="ARBA" id="ARBA00023014"/>
    </source>
</evidence>
<keyword evidence="7" id="KW-0479">Metal-binding</keyword>
<dbReference type="InterPro" id="IPR000283">
    <property type="entry name" value="NADH_UbQ_OxRdtase_75kDa_su_CS"/>
</dbReference>
<keyword evidence="4" id="KW-0004">4Fe-4S</keyword>
<keyword evidence="10" id="KW-0408">Iron</keyword>
<dbReference type="FunFam" id="3.10.20.740:FF:000004">
    <property type="entry name" value="NADH-quinone oxidoreductase"/>
    <property type="match status" value="1"/>
</dbReference>
<keyword evidence="19" id="KW-0830">Ubiquinone</keyword>
<dbReference type="GO" id="GO:0003954">
    <property type="term" value="F:NADH dehydrogenase activity"/>
    <property type="evidence" value="ECO:0007669"/>
    <property type="project" value="TreeGrafter"/>
</dbReference>
<dbReference type="Gene3D" id="3.40.50.740">
    <property type="match status" value="1"/>
</dbReference>
<dbReference type="Gene3D" id="3.10.20.740">
    <property type="match status" value="1"/>
</dbReference>
<evidence type="ECO:0000256" key="14">
    <source>
        <dbReference type="ARBA" id="ARBA00034078"/>
    </source>
</evidence>
<keyword evidence="13" id="KW-0472">Membrane</keyword>
<evidence type="ECO:0000256" key="8">
    <source>
        <dbReference type="ARBA" id="ARBA00022737"/>
    </source>
</evidence>
<evidence type="ECO:0000313" key="19">
    <source>
        <dbReference type="EMBL" id="VAX23999.1"/>
    </source>
</evidence>
<comment type="cofactor">
    <cofactor evidence="1">
        <name>[4Fe-4S] cluster</name>
        <dbReference type="ChEBI" id="CHEBI:49883"/>
    </cofactor>
</comment>
<dbReference type="SUPFAM" id="SSF53706">
    <property type="entry name" value="Formate dehydrogenase/DMSO reductase, domains 1-3"/>
    <property type="match status" value="1"/>
</dbReference>
<dbReference type="InterPro" id="IPR050123">
    <property type="entry name" value="Prok_molybdopt-oxidoreductase"/>
</dbReference>
<evidence type="ECO:0000256" key="4">
    <source>
        <dbReference type="ARBA" id="ARBA00022485"/>
    </source>
</evidence>
<dbReference type="InterPro" id="IPR019574">
    <property type="entry name" value="NADH_UbQ_OxRdtase_Gsu_4Fe4S-bd"/>
</dbReference>
<keyword evidence="11" id="KW-0411">Iron-sulfur</keyword>
<dbReference type="GO" id="GO:0046872">
    <property type="term" value="F:metal ion binding"/>
    <property type="evidence" value="ECO:0007669"/>
    <property type="project" value="UniProtKB-KW"/>
</dbReference>
<dbReference type="Pfam" id="PF00384">
    <property type="entry name" value="Molybdopterin"/>
    <property type="match status" value="1"/>
</dbReference>
<keyword evidence="8" id="KW-0677">Repeat</keyword>
<dbReference type="PROSITE" id="PS51379">
    <property type="entry name" value="4FE4S_FER_2"/>
    <property type="match status" value="2"/>
</dbReference>
<evidence type="ECO:0000256" key="10">
    <source>
        <dbReference type="ARBA" id="ARBA00023004"/>
    </source>
</evidence>
<evidence type="ECO:0000256" key="1">
    <source>
        <dbReference type="ARBA" id="ARBA00001966"/>
    </source>
</evidence>
<sequence>MTETTTVSTGNVTLNINGSSIEVSKGTTILEAASQNDIRIPTLCYLKKLLPIGSCRVCSVEIEGVDKPVMSCVTPVVEGMNVTTESDALSLFRKQMIQFILVNHPVDCPVCERSGECKLQNRTYEFSVTDQMFFTTEYEKPPVKDWGVIRYDGSLCIMCERCVKICREIQGANALVIDGSGNEAKINTVDGDPLDCDFCGQCVSVCPVGALNSGIVLSARSWEVTRTESVCAHCAVGCSYNVEVKSNRIVRINSNDDIGINNGNLCARGRFGFEAFQSNNRIETPMMREGNTRHIATWDSALNEVVGRLEEIKEKYGPESIAVIASEKITNEDAYMIQKVFRAGFGVNRLETLSNMRVPVLNSGIFDEFGSSTPIAGYDEIWKAGSFISFGCDGANENPVIANMVRVAMRDKGTNLYVINVRDTEFFPAPRMQVQYNYGSESALVAALLRKLVDKCGVADKGGFASSTGSASFVDVIKTSGVSIDDMEELAERIAKDGPPLIFIGKEIHDHPASIDIVKALTNLAGLLGGKALLYREYSNSQGTNDMGLSPVNFPGYIKVDNAQAVSHYSEKWGADIPALSSGGGDIIKDISDGKIKAVVLVGVDPQVHFPDGEAVSRSLSEAPFV</sequence>
<dbReference type="PROSITE" id="PS00641">
    <property type="entry name" value="COMPLEX1_75K_1"/>
    <property type="match status" value="1"/>
</dbReference>
<evidence type="ECO:0000256" key="12">
    <source>
        <dbReference type="ARBA" id="ARBA00023027"/>
    </source>
</evidence>
<dbReference type="GO" id="GO:0016020">
    <property type="term" value="C:membrane"/>
    <property type="evidence" value="ECO:0007669"/>
    <property type="project" value="UniProtKB-SubCell"/>
</dbReference>
<evidence type="ECO:0000259" key="17">
    <source>
        <dbReference type="PROSITE" id="PS51669"/>
    </source>
</evidence>
<dbReference type="FunFam" id="3.30.70.20:FF:000035">
    <property type="entry name" value="Iron hydrogenase 1"/>
    <property type="match status" value="1"/>
</dbReference>
<dbReference type="InterPro" id="IPR036010">
    <property type="entry name" value="2Fe-2S_ferredoxin-like_sf"/>
</dbReference>
<evidence type="ECO:0000256" key="7">
    <source>
        <dbReference type="ARBA" id="ARBA00022723"/>
    </source>
</evidence>
<feature type="domain" description="4Fe-4S His(Cys)3-ligated-type" evidence="18">
    <location>
        <begin position="88"/>
        <end position="127"/>
    </location>
</feature>
<dbReference type="PROSITE" id="PS00642">
    <property type="entry name" value="COMPLEX1_75K_2"/>
    <property type="match status" value="1"/>
</dbReference>
<evidence type="ECO:0000259" key="16">
    <source>
        <dbReference type="PROSITE" id="PS51379"/>
    </source>
</evidence>
<dbReference type="Gene3D" id="2.20.25.90">
    <property type="entry name" value="ADC-like domains"/>
    <property type="match status" value="1"/>
</dbReference>
<evidence type="ECO:0000256" key="3">
    <source>
        <dbReference type="ARBA" id="ARBA00005404"/>
    </source>
</evidence>
<dbReference type="GO" id="GO:0008137">
    <property type="term" value="F:NADH dehydrogenase (ubiquinone) activity"/>
    <property type="evidence" value="ECO:0007669"/>
    <property type="project" value="InterPro"/>
</dbReference>
<dbReference type="Pfam" id="PF10588">
    <property type="entry name" value="NADH-G_4Fe-4S_3"/>
    <property type="match status" value="1"/>
</dbReference>
<dbReference type="GO" id="GO:0042773">
    <property type="term" value="P:ATP synthesis coupled electron transport"/>
    <property type="evidence" value="ECO:0007669"/>
    <property type="project" value="InterPro"/>
</dbReference>
<keyword evidence="19" id="KW-0560">Oxidoreductase</keyword>
<accession>A0A3B1C1C2</accession>
<dbReference type="GO" id="GO:0051539">
    <property type="term" value="F:4 iron, 4 sulfur cluster binding"/>
    <property type="evidence" value="ECO:0007669"/>
    <property type="project" value="UniProtKB-KW"/>
</dbReference>
<gene>
    <name evidence="19" type="ORF">MNBD_NITROSPINAE03-1096</name>
</gene>
<keyword evidence="6" id="KW-0874">Quinone</keyword>
<dbReference type="PROSITE" id="PS51839">
    <property type="entry name" value="4FE4S_HC3"/>
    <property type="match status" value="1"/>
</dbReference>
<evidence type="ECO:0000256" key="2">
    <source>
        <dbReference type="ARBA" id="ARBA00004370"/>
    </source>
</evidence>
<name>A0A3B1C1C2_9ZZZZ</name>
<dbReference type="SUPFAM" id="SSF54292">
    <property type="entry name" value="2Fe-2S ferredoxin-like"/>
    <property type="match status" value="1"/>
</dbReference>
<comment type="cofactor">
    <cofactor evidence="14">
        <name>[2Fe-2S] cluster</name>
        <dbReference type="ChEBI" id="CHEBI:190135"/>
    </cofactor>
</comment>
<dbReference type="EC" id="1.6.5.3" evidence="19"/>
<keyword evidence="9" id="KW-1278">Translocase</keyword>
<evidence type="ECO:0000256" key="13">
    <source>
        <dbReference type="ARBA" id="ARBA00023136"/>
    </source>
</evidence>
<dbReference type="Pfam" id="PF04879">
    <property type="entry name" value="Molybdop_Fe4S4"/>
    <property type="match status" value="1"/>
</dbReference>
<dbReference type="GO" id="GO:0048038">
    <property type="term" value="F:quinone binding"/>
    <property type="evidence" value="ECO:0007669"/>
    <property type="project" value="UniProtKB-KW"/>
</dbReference>
<dbReference type="SUPFAM" id="SSF54862">
    <property type="entry name" value="4Fe-4S ferredoxins"/>
    <property type="match status" value="1"/>
</dbReference>
<dbReference type="SMART" id="SM00929">
    <property type="entry name" value="NADH-G_4Fe-4S_3"/>
    <property type="match status" value="1"/>
</dbReference>
<dbReference type="PROSITE" id="PS51085">
    <property type="entry name" value="2FE2S_FER_2"/>
    <property type="match status" value="1"/>
</dbReference>
<dbReference type="AlphaFoldDB" id="A0A3B1C1C2"/>
<dbReference type="PANTHER" id="PTHR43105:SF10">
    <property type="entry name" value="NADH-QUINONE OXIDOREDUCTASE SUBUNIT G"/>
    <property type="match status" value="1"/>
</dbReference>
<dbReference type="InterPro" id="IPR006656">
    <property type="entry name" value="Mopterin_OxRdtase"/>
</dbReference>
<feature type="domain" description="4Fe-4S ferredoxin-type" evidence="16">
    <location>
        <begin position="187"/>
        <end position="216"/>
    </location>
</feature>
<keyword evidence="12" id="KW-0520">NAD</keyword>
<dbReference type="InterPro" id="IPR006963">
    <property type="entry name" value="Mopterin_OxRdtase_4Fe-4S_dom"/>
</dbReference>
<dbReference type="EMBL" id="UOGB01000285">
    <property type="protein sequence ID" value="VAX23999.1"/>
    <property type="molecule type" value="Genomic_DNA"/>
</dbReference>
<dbReference type="InterPro" id="IPR054351">
    <property type="entry name" value="NADH_UbQ_OxRdtase_ferredoxin"/>
</dbReference>
<dbReference type="PANTHER" id="PTHR43105">
    <property type="entry name" value="RESPIRATORY NITRATE REDUCTASE"/>
    <property type="match status" value="1"/>
</dbReference>
<dbReference type="GO" id="GO:0051537">
    <property type="term" value="F:2 iron, 2 sulfur cluster binding"/>
    <property type="evidence" value="ECO:0007669"/>
    <property type="project" value="UniProtKB-KW"/>
</dbReference>
<dbReference type="Gene3D" id="3.30.70.20">
    <property type="match status" value="1"/>
</dbReference>
<feature type="domain" description="2Fe-2S ferredoxin-type" evidence="15">
    <location>
        <begin position="10"/>
        <end position="88"/>
    </location>
</feature>
<proteinExistence type="inferred from homology"/>
<dbReference type="Pfam" id="PF13510">
    <property type="entry name" value="Fer2_4"/>
    <property type="match status" value="1"/>
</dbReference>
<dbReference type="PROSITE" id="PS51669">
    <property type="entry name" value="4FE4S_MOW_BIS_MGD"/>
    <property type="match status" value="1"/>
</dbReference>
<dbReference type="InterPro" id="IPR017900">
    <property type="entry name" value="4Fe4S_Fe_S_CS"/>
</dbReference>
<comment type="subcellular location">
    <subcellularLocation>
        <location evidence="2">Membrane</location>
    </subcellularLocation>
</comment>
<comment type="similarity">
    <text evidence="3">Belongs to the complex I 75 kDa subunit family.</text>
</comment>
<dbReference type="Gene3D" id="3.40.228.10">
    <property type="entry name" value="Dimethylsulfoxide Reductase, domain 2"/>
    <property type="match status" value="1"/>
</dbReference>
<evidence type="ECO:0000256" key="9">
    <source>
        <dbReference type="ARBA" id="ARBA00022967"/>
    </source>
</evidence>
<protein>
    <submittedName>
        <fullName evidence="19">NADH-ubiquinone oxidoreductase chain G</fullName>
        <ecNumber evidence="19">1.6.5.3</ecNumber>
    </submittedName>
</protein>
<evidence type="ECO:0000259" key="15">
    <source>
        <dbReference type="PROSITE" id="PS51085"/>
    </source>
</evidence>
<dbReference type="SMART" id="SM00926">
    <property type="entry name" value="Molybdop_Fe4S4"/>
    <property type="match status" value="1"/>
</dbReference>
<reference evidence="19" key="1">
    <citation type="submission" date="2018-06" db="EMBL/GenBank/DDBJ databases">
        <authorList>
            <person name="Zhirakovskaya E."/>
        </authorList>
    </citation>
    <scope>NUCLEOTIDE SEQUENCE</scope>
</reference>
<keyword evidence="5" id="KW-0001">2Fe-2S</keyword>
<dbReference type="Pfam" id="PF22117">
    <property type="entry name" value="Fer4_Nqo3"/>
    <property type="match status" value="1"/>
</dbReference>
<dbReference type="CDD" id="cd00207">
    <property type="entry name" value="fer2"/>
    <property type="match status" value="1"/>
</dbReference>
<feature type="domain" description="4Fe-4S Mo/W bis-MGD-type" evidence="17">
    <location>
        <begin position="224"/>
        <end position="280"/>
    </location>
</feature>